<dbReference type="STRING" id="563040.Saut_0032"/>
<feature type="signal peptide" evidence="1">
    <location>
        <begin position="1"/>
        <end position="21"/>
    </location>
</feature>
<dbReference type="EMBL" id="CP002205">
    <property type="protein sequence ID" value="ADN08081.1"/>
    <property type="molecule type" value="Genomic_DNA"/>
</dbReference>
<dbReference type="Proteomes" id="UP000007803">
    <property type="component" value="Chromosome"/>
</dbReference>
<keyword evidence="1" id="KW-0732">Signal</keyword>
<reference evidence="3" key="1">
    <citation type="journal article" date="2010" name="Stand. Genomic Sci.">
        <title>Complete genome sequence of Sulfurimonas autotrophica type strain (OK10).</title>
        <authorList>
            <person name="Sikorski J."/>
            <person name="Munk C."/>
            <person name="Lapidus A."/>
            <person name="Djao O."/>
            <person name="Lucas S."/>
            <person name="Glavina Del Rio T."/>
            <person name="Nolan M."/>
            <person name="Tice H."/>
            <person name="Han C."/>
            <person name="Cheng J."/>
            <person name="Tapia R."/>
            <person name="Goodwin L."/>
            <person name="Pitluck S."/>
            <person name="Liolios K."/>
            <person name="Ivanova N."/>
            <person name="Mavromatis K."/>
            <person name="Mikhailova N."/>
            <person name="Pati A."/>
            <person name="Sims D."/>
            <person name="Meincke L."/>
            <person name="Brettin T."/>
            <person name="Detter J."/>
            <person name="Chen A."/>
            <person name="Palaniappan K."/>
            <person name="Land M."/>
            <person name="Hauser L."/>
            <person name="Chang Y."/>
            <person name="Jeffries C."/>
            <person name="Rohde M."/>
            <person name="Lang E."/>
            <person name="Spring S."/>
            <person name="Goker M."/>
            <person name="Woyke T."/>
            <person name="Bristow J."/>
            <person name="Eisen J."/>
            <person name="Markowitz V."/>
            <person name="Hugenholtz P."/>
            <person name="Kyrpides N."/>
            <person name="Klenk H."/>
        </authorList>
    </citation>
    <scope>NUCLEOTIDE SEQUENCE [LARGE SCALE GENOMIC DNA]</scope>
    <source>
        <strain evidence="3">ATCC BAA-671 / DSM 16294 / JCM 11897 / OK10</strain>
    </source>
</reference>
<dbReference type="AlphaFoldDB" id="E0UP48"/>
<feature type="chain" id="PRO_5003141397" evidence="1">
    <location>
        <begin position="22"/>
        <end position="105"/>
    </location>
</feature>
<dbReference type="HOGENOM" id="CLU_2235180_0_0_7"/>
<dbReference type="OrthoDB" id="5334826at2"/>
<gene>
    <name evidence="2" type="ordered locus">Saut_0032</name>
</gene>
<evidence type="ECO:0000313" key="3">
    <source>
        <dbReference type="Proteomes" id="UP000007803"/>
    </source>
</evidence>
<protein>
    <submittedName>
        <fullName evidence="2">Uncharacterized protein</fullName>
    </submittedName>
</protein>
<evidence type="ECO:0000313" key="2">
    <source>
        <dbReference type="EMBL" id="ADN08081.1"/>
    </source>
</evidence>
<accession>E0UP48</accession>
<dbReference type="KEGG" id="sua:Saut_0032"/>
<evidence type="ECO:0000256" key="1">
    <source>
        <dbReference type="SAM" id="SignalP"/>
    </source>
</evidence>
<sequence>MKNRLLTLFLLLSMSFNIVHAYVIEAHDTHSCHVSEYVHDINDNLKNDIAEDDICHMHHFFHIAFILPETNVILSRENFAAKPYANNKKYEYNSTKNFLKPPINS</sequence>
<keyword evidence="3" id="KW-1185">Reference proteome</keyword>
<organism evidence="2 3">
    <name type="scientific">Sulfurimonas autotrophica (strain ATCC BAA-671 / DSM 16294 / JCM 11897 / OK10)</name>
    <dbReference type="NCBI Taxonomy" id="563040"/>
    <lineage>
        <taxon>Bacteria</taxon>
        <taxon>Pseudomonadati</taxon>
        <taxon>Campylobacterota</taxon>
        <taxon>Epsilonproteobacteria</taxon>
        <taxon>Campylobacterales</taxon>
        <taxon>Sulfurimonadaceae</taxon>
        <taxon>Sulfurimonas</taxon>
    </lineage>
</organism>
<dbReference type="RefSeq" id="WP_013325837.1">
    <property type="nucleotide sequence ID" value="NC_014506.1"/>
</dbReference>
<proteinExistence type="predicted"/>
<name>E0UP48_SULAO</name>